<keyword evidence="1" id="KW-0378">Hydrolase</keyword>
<dbReference type="SUPFAM" id="SSF82171">
    <property type="entry name" value="DPP6 N-terminal domain-like"/>
    <property type="match status" value="1"/>
</dbReference>
<gene>
    <name evidence="5" type="primary">yuxL_2</name>
    <name evidence="5" type="ORF">KTC_54420</name>
</gene>
<dbReference type="Pfam" id="PF07676">
    <property type="entry name" value="PD40"/>
    <property type="match status" value="3"/>
</dbReference>
<dbReference type="EMBL" id="AP019376">
    <property type="protein sequence ID" value="BBH90691.1"/>
    <property type="molecule type" value="Genomic_DNA"/>
</dbReference>
<reference evidence="5" key="1">
    <citation type="submission" date="2018-12" db="EMBL/GenBank/DDBJ databases">
        <title>Novel natural products biosynthetic potential of the class Ktedonobacteria.</title>
        <authorList>
            <person name="Zheng Y."/>
            <person name="Saitou A."/>
            <person name="Wang C.M."/>
            <person name="Toyoda A."/>
            <person name="Minakuchi Y."/>
            <person name="Sekiguchi Y."/>
            <person name="Ueda K."/>
            <person name="Takano H."/>
            <person name="Sakai Y."/>
            <person name="Yokota A."/>
            <person name="Yabe S."/>
        </authorList>
    </citation>
    <scope>NUCLEOTIDE SEQUENCE</scope>
    <source>
        <strain evidence="5">COM3</strain>
    </source>
</reference>
<evidence type="ECO:0000256" key="3">
    <source>
        <dbReference type="SAM" id="MobiDB-lite"/>
    </source>
</evidence>
<dbReference type="AlphaFoldDB" id="A0A455SU66"/>
<sequence>MGSVSTPTISSLHSVPPDRIPLKPGSRLQLRSPMQVRISPDGKQAAFILGEWREQETYRIDRLYTLDLSREKAQPRPLTRETQGDKAPCWSPDGKYIAYISTPQGENEKAQIYLAPAAGGEPRRVCTMPNGVLDLAWSPDSQYLAFTTLEGDEPEGDPLVLTPDRYRRLWAVHIDSDAPYPLTCPELSIWEFSWSPDSSQLALYYSTGPGENGWYAGQVGVISAHGGSVRQLSLLDRQASNLAWSPDGRYLAYISGDWSDRCHGAGDIFLVSVADGTTRDLTPGIEYSPCWCTWLPDGRRLLFVAYQGVTHVVATLEVENGTINYLEHDFPLEAASDVSITPDARSLLVLHTTSQEPTDIWLGELSESAESLKWRRVSQLNPVFEATYALAPTKRLCYSSLEGWEIDALLTMPLVRKTDELPPLVVHVHGGPSGAWIDDAALRWTQLLAGAGYAVFRPNIRGSWGRGVTFADAVVGDMGGNDYQDILFGIEYLVNEGLVDPNRIGIMGWSYGGFMSAWAVTQTQRFKAAVIGASITDWHSFHAQSAISDWDIRFMKADYLRNPDAYRRWSPITYAAQVQTPCLILHGEKDVICPVNQAYGFYRALMDRGVPVEAVIYPREGHGPRERKHNIDIDERILRWFEKYL</sequence>
<dbReference type="PANTHER" id="PTHR42776:SF27">
    <property type="entry name" value="DIPEPTIDYL PEPTIDASE FAMILY MEMBER 6"/>
    <property type="match status" value="1"/>
</dbReference>
<feature type="region of interest" description="Disordered" evidence="3">
    <location>
        <begin position="1"/>
        <end position="26"/>
    </location>
</feature>
<feature type="compositionally biased region" description="Polar residues" evidence="3">
    <location>
        <begin position="1"/>
        <end position="13"/>
    </location>
</feature>
<dbReference type="InterPro" id="IPR029058">
    <property type="entry name" value="AB_hydrolase_fold"/>
</dbReference>
<keyword evidence="2" id="KW-0645">Protease</keyword>
<protein>
    <submittedName>
        <fullName evidence="5">Putative peptidase YuxL</fullName>
    </submittedName>
</protein>
<evidence type="ECO:0000259" key="4">
    <source>
        <dbReference type="Pfam" id="PF00326"/>
    </source>
</evidence>
<organism evidence="5">
    <name type="scientific">Thermosporothrix sp. COM3</name>
    <dbReference type="NCBI Taxonomy" id="2490863"/>
    <lineage>
        <taxon>Bacteria</taxon>
        <taxon>Bacillati</taxon>
        <taxon>Chloroflexota</taxon>
        <taxon>Ktedonobacteria</taxon>
        <taxon>Ktedonobacterales</taxon>
        <taxon>Thermosporotrichaceae</taxon>
        <taxon>Thermosporothrix</taxon>
    </lineage>
</organism>
<dbReference type="InterPro" id="IPR001375">
    <property type="entry name" value="Peptidase_S9_cat"/>
</dbReference>
<dbReference type="Gene3D" id="3.40.50.1820">
    <property type="entry name" value="alpha/beta hydrolase"/>
    <property type="match status" value="1"/>
</dbReference>
<keyword evidence="2" id="KW-0720">Serine protease</keyword>
<dbReference type="Gene3D" id="2.120.10.30">
    <property type="entry name" value="TolB, C-terminal domain"/>
    <property type="match status" value="2"/>
</dbReference>
<dbReference type="InterPro" id="IPR011042">
    <property type="entry name" value="6-blade_b-propeller_TolB-like"/>
</dbReference>
<dbReference type="InterPro" id="IPR011659">
    <property type="entry name" value="WD40"/>
</dbReference>
<accession>A0A455SU66</accession>
<name>A0A455SU66_9CHLR</name>
<dbReference type="GO" id="GO:0006508">
    <property type="term" value="P:proteolysis"/>
    <property type="evidence" value="ECO:0007669"/>
    <property type="project" value="InterPro"/>
</dbReference>
<dbReference type="PANTHER" id="PTHR42776">
    <property type="entry name" value="SERINE PEPTIDASE S9 FAMILY MEMBER"/>
    <property type="match status" value="1"/>
</dbReference>
<evidence type="ECO:0000313" key="5">
    <source>
        <dbReference type="EMBL" id="BBH90691.1"/>
    </source>
</evidence>
<proteinExistence type="predicted"/>
<evidence type="ECO:0000256" key="1">
    <source>
        <dbReference type="ARBA" id="ARBA00022801"/>
    </source>
</evidence>
<dbReference type="SUPFAM" id="SSF53474">
    <property type="entry name" value="alpha/beta-Hydrolases"/>
    <property type="match status" value="1"/>
</dbReference>
<evidence type="ECO:0000256" key="2">
    <source>
        <dbReference type="ARBA" id="ARBA00022825"/>
    </source>
</evidence>
<feature type="domain" description="Peptidase S9 prolyl oligopeptidase catalytic" evidence="4">
    <location>
        <begin position="445"/>
        <end position="645"/>
    </location>
</feature>
<dbReference type="GO" id="GO:0004252">
    <property type="term" value="F:serine-type endopeptidase activity"/>
    <property type="evidence" value="ECO:0007669"/>
    <property type="project" value="TreeGrafter"/>
</dbReference>
<dbReference type="Pfam" id="PF00326">
    <property type="entry name" value="Peptidase_S9"/>
    <property type="match status" value="1"/>
</dbReference>